<reference evidence="2 3" key="1">
    <citation type="submission" date="2019-02" db="EMBL/GenBank/DDBJ databases">
        <title>Opniocepnalus argus genome.</title>
        <authorList>
            <person name="Zhou C."/>
            <person name="Xiao S."/>
        </authorList>
    </citation>
    <scope>NUCLEOTIDE SEQUENCE [LARGE SCALE GENOMIC DNA]</scope>
    <source>
        <strain evidence="2">OARG1902GOOAL</strain>
        <tissue evidence="2">Muscle</tissue>
    </source>
</reference>
<dbReference type="Proteomes" id="UP000503349">
    <property type="component" value="Chromosome 12"/>
</dbReference>
<evidence type="ECO:0000256" key="1">
    <source>
        <dbReference type="SAM" id="Phobius"/>
    </source>
</evidence>
<reference evidence="3" key="2">
    <citation type="submission" date="2019-02" db="EMBL/GenBank/DDBJ databases">
        <title>Opniocepnalus argus Var Kimnra genome.</title>
        <authorList>
            <person name="Zhou C."/>
            <person name="Xiao S."/>
        </authorList>
    </citation>
    <scope>NUCLEOTIDE SEQUENCE [LARGE SCALE GENOMIC DNA]</scope>
</reference>
<keyword evidence="1" id="KW-1133">Transmembrane helix</keyword>
<evidence type="ECO:0000313" key="2">
    <source>
        <dbReference type="EMBL" id="KAF3697405.1"/>
    </source>
</evidence>
<proteinExistence type="predicted"/>
<protein>
    <submittedName>
        <fullName evidence="2">Uncharacterized protein</fullName>
    </submittedName>
</protein>
<evidence type="ECO:0000313" key="3">
    <source>
        <dbReference type="Proteomes" id="UP000503349"/>
    </source>
</evidence>
<organism evidence="2 3">
    <name type="scientific">Channa argus</name>
    <name type="common">Northern snakehead</name>
    <name type="synonym">Ophicephalus argus</name>
    <dbReference type="NCBI Taxonomy" id="215402"/>
    <lineage>
        <taxon>Eukaryota</taxon>
        <taxon>Metazoa</taxon>
        <taxon>Chordata</taxon>
        <taxon>Craniata</taxon>
        <taxon>Vertebrata</taxon>
        <taxon>Euteleostomi</taxon>
        <taxon>Actinopterygii</taxon>
        <taxon>Neopterygii</taxon>
        <taxon>Teleostei</taxon>
        <taxon>Neoteleostei</taxon>
        <taxon>Acanthomorphata</taxon>
        <taxon>Anabantaria</taxon>
        <taxon>Anabantiformes</taxon>
        <taxon>Channoidei</taxon>
        <taxon>Channidae</taxon>
        <taxon>Channa</taxon>
    </lineage>
</organism>
<keyword evidence="3" id="KW-1185">Reference proteome</keyword>
<dbReference type="EMBL" id="CM015723">
    <property type="protein sequence ID" value="KAF3697405.1"/>
    <property type="molecule type" value="Genomic_DNA"/>
</dbReference>
<gene>
    <name evidence="2" type="ORF">EXN66_Car013085</name>
</gene>
<dbReference type="AlphaFoldDB" id="A0A6G1Q4E1"/>
<keyword evidence="1" id="KW-0472">Membrane</keyword>
<feature type="transmembrane region" description="Helical" evidence="1">
    <location>
        <begin position="21"/>
        <end position="43"/>
    </location>
</feature>
<sequence>MKCLDMMSQSGPQLHFLRLHFYFVAPFSNFLFLVLFFSFTIHYPSSFAPVPLTI</sequence>
<keyword evidence="1" id="KW-0812">Transmembrane</keyword>
<accession>A0A6G1Q4E1</accession>
<name>A0A6G1Q4E1_CHAAH</name>